<comment type="caution">
    <text evidence="4">The sequence shown here is derived from an EMBL/GenBank/DDBJ whole genome shotgun (WGS) entry which is preliminary data.</text>
</comment>
<sequence>MKRTSSFLPNKPPNPYNSMELPNRNPPPPPPPLPKIEYPSCPHIILGEKSPRHSSHPQHPLSLVDVPDLFTCSGCKEYGSGLRFSCQECEFQLHEFCALAPPVLKAHPFHMQHRLSLHSKPGDPRKDSLSDAMLAAIRCTLAVLYSPTSLTFRKRSGRVYRCTVCEYHLHAVCAKNMVNGLQANGIKGPEKPSMLGTAARLASHVVVEFVGGIIEGLGEGVGEWFIQSLTRGRRPVANINGN</sequence>
<feature type="region of interest" description="Disordered" evidence="2">
    <location>
        <begin position="1"/>
        <end position="34"/>
    </location>
</feature>
<gene>
    <name evidence="4" type="ORF">DCAF_LOCUS18611</name>
</gene>
<dbReference type="AlphaFoldDB" id="A0AAV1S6D5"/>
<reference evidence="4 5" key="1">
    <citation type="submission" date="2024-01" db="EMBL/GenBank/DDBJ databases">
        <authorList>
            <person name="Waweru B."/>
        </authorList>
    </citation>
    <scope>NUCLEOTIDE SEQUENCE [LARGE SCALE GENOMIC DNA]</scope>
</reference>
<dbReference type="Pfam" id="PF03107">
    <property type="entry name" value="C1_2"/>
    <property type="match status" value="1"/>
</dbReference>
<dbReference type="InterPro" id="IPR004146">
    <property type="entry name" value="DC1"/>
</dbReference>
<feature type="domain" description="DC1" evidence="3">
    <location>
        <begin position="55"/>
        <end position="98"/>
    </location>
</feature>
<keyword evidence="5" id="KW-1185">Reference proteome</keyword>
<evidence type="ECO:0000256" key="2">
    <source>
        <dbReference type="SAM" id="MobiDB-lite"/>
    </source>
</evidence>
<evidence type="ECO:0000313" key="5">
    <source>
        <dbReference type="Proteomes" id="UP001314170"/>
    </source>
</evidence>
<dbReference type="Proteomes" id="UP001314170">
    <property type="component" value="Unassembled WGS sequence"/>
</dbReference>
<proteinExistence type="predicted"/>
<dbReference type="PANTHER" id="PTHR47841">
    <property type="entry name" value="DIACYLGLYCEROL KINASE THETA-LIKE-RELATED"/>
    <property type="match status" value="1"/>
</dbReference>
<protein>
    <recommendedName>
        <fullName evidence="3">DC1 domain-containing protein</fullName>
    </recommendedName>
</protein>
<evidence type="ECO:0000313" key="4">
    <source>
        <dbReference type="EMBL" id="CAK7345948.1"/>
    </source>
</evidence>
<feature type="compositionally biased region" description="Pro residues" evidence="2">
    <location>
        <begin position="24"/>
        <end position="34"/>
    </location>
</feature>
<evidence type="ECO:0000256" key="1">
    <source>
        <dbReference type="ARBA" id="ARBA00022737"/>
    </source>
</evidence>
<dbReference type="InterPro" id="IPR046349">
    <property type="entry name" value="C1-like_sf"/>
</dbReference>
<organism evidence="4 5">
    <name type="scientific">Dovyalis caffra</name>
    <dbReference type="NCBI Taxonomy" id="77055"/>
    <lineage>
        <taxon>Eukaryota</taxon>
        <taxon>Viridiplantae</taxon>
        <taxon>Streptophyta</taxon>
        <taxon>Embryophyta</taxon>
        <taxon>Tracheophyta</taxon>
        <taxon>Spermatophyta</taxon>
        <taxon>Magnoliopsida</taxon>
        <taxon>eudicotyledons</taxon>
        <taxon>Gunneridae</taxon>
        <taxon>Pentapetalae</taxon>
        <taxon>rosids</taxon>
        <taxon>fabids</taxon>
        <taxon>Malpighiales</taxon>
        <taxon>Salicaceae</taxon>
        <taxon>Flacourtieae</taxon>
        <taxon>Dovyalis</taxon>
    </lineage>
</organism>
<dbReference type="SUPFAM" id="SSF57889">
    <property type="entry name" value="Cysteine-rich domain"/>
    <property type="match status" value="1"/>
</dbReference>
<evidence type="ECO:0000259" key="3">
    <source>
        <dbReference type="Pfam" id="PF03107"/>
    </source>
</evidence>
<dbReference type="EMBL" id="CAWUPB010001173">
    <property type="protein sequence ID" value="CAK7345948.1"/>
    <property type="molecule type" value="Genomic_DNA"/>
</dbReference>
<name>A0AAV1S6D5_9ROSI</name>
<dbReference type="PANTHER" id="PTHR47841:SF3">
    <property type="entry name" value="OS09G0492800 PROTEIN"/>
    <property type="match status" value="1"/>
</dbReference>
<keyword evidence="1" id="KW-0677">Repeat</keyword>
<accession>A0AAV1S6D5</accession>